<dbReference type="AlphaFoldDB" id="A0A9X3TPJ4"/>
<evidence type="ECO:0000313" key="3">
    <source>
        <dbReference type="EMBL" id="MDA5108419.1"/>
    </source>
</evidence>
<dbReference type="Pfam" id="PF00437">
    <property type="entry name" value="T2SSE"/>
    <property type="match status" value="1"/>
</dbReference>
<dbReference type="InterPro" id="IPR027417">
    <property type="entry name" value="P-loop_NTPase"/>
</dbReference>
<evidence type="ECO:0000256" key="1">
    <source>
        <dbReference type="ARBA" id="ARBA00006611"/>
    </source>
</evidence>
<dbReference type="PANTHER" id="PTHR30486:SF6">
    <property type="entry name" value="TYPE IV PILUS RETRACTATION ATPASE PILT"/>
    <property type="match status" value="1"/>
</dbReference>
<feature type="domain" description="Bacterial type II secretion system protein E" evidence="2">
    <location>
        <begin position="131"/>
        <end position="307"/>
    </location>
</feature>
<dbReference type="Proteomes" id="UP001151071">
    <property type="component" value="Unassembled WGS sequence"/>
</dbReference>
<proteinExistence type="inferred from homology"/>
<organism evidence="3 4">
    <name type="scientific">Brevibacillus thermoruber</name>
    <dbReference type="NCBI Taxonomy" id="33942"/>
    <lineage>
        <taxon>Bacteria</taxon>
        <taxon>Bacillati</taxon>
        <taxon>Bacillota</taxon>
        <taxon>Bacilli</taxon>
        <taxon>Bacillales</taxon>
        <taxon>Paenibacillaceae</taxon>
        <taxon>Brevibacillus</taxon>
    </lineage>
</organism>
<accession>A0A9X3TPJ4</accession>
<name>A0A9X3TPJ4_9BACL</name>
<dbReference type="InterPro" id="IPR050921">
    <property type="entry name" value="T4SS_GSP_E_ATPase"/>
</dbReference>
<evidence type="ECO:0000313" key="4">
    <source>
        <dbReference type="Proteomes" id="UP001151071"/>
    </source>
</evidence>
<dbReference type="Gene3D" id="3.40.50.300">
    <property type="entry name" value="P-loop containing nucleotide triphosphate hydrolases"/>
    <property type="match status" value="1"/>
</dbReference>
<evidence type="ECO:0000259" key="2">
    <source>
        <dbReference type="Pfam" id="PF00437"/>
    </source>
</evidence>
<dbReference type="GO" id="GO:0016887">
    <property type="term" value="F:ATP hydrolysis activity"/>
    <property type="evidence" value="ECO:0007669"/>
    <property type="project" value="InterPro"/>
</dbReference>
<keyword evidence="4" id="KW-1185">Reference proteome</keyword>
<dbReference type="InterPro" id="IPR001482">
    <property type="entry name" value="T2SS/T4SS_dom"/>
</dbReference>
<dbReference type="PANTHER" id="PTHR30486">
    <property type="entry name" value="TWITCHING MOTILITY PROTEIN PILT"/>
    <property type="match status" value="1"/>
</dbReference>
<comment type="caution">
    <text evidence="3">The sequence shown here is derived from an EMBL/GenBank/DDBJ whole genome shotgun (WGS) entry which is preliminary data.</text>
</comment>
<dbReference type="Gene3D" id="3.30.450.380">
    <property type="match status" value="1"/>
</dbReference>
<dbReference type="EMBL" id="JAPYYP010000008">
    <property type="protein sequence ID" value="MDA5108419.1"/>
    <property type="molecule type" value="Genomic_DNA"/>
</dbReference>
<sequence length="422" mass="48642">MIHFIKKTETYFTTMDYIRPELQPEIKRLLKAAAHGDHDAKEVLARQLQSYFEEIGEVPTESLYPNVPVYLSLIYRTFGQSVLDAVLFQSPWIESVWIIENRPIAFTENGQLKTYDYIPSTEEVDVLLNKLAHIAGRTIHQKHSAVSGSFSAKNLRLQMYTNPRSARTIIVRRHNTGFFTLDTMEMDEKIRALLKQIAASNSSIIIAGGQEAGKTTLLRAMILEKNPYTNTLTIIEQEPELRISELWGIVVIETRYVEEEPFEVSFGHAFRNTTRSIAVGESRYPFEAHYVLESGLRSPGFTFTTVHLKNVSPEQAMRTFESLVYQYRRNDRIGIRQDIADGIEFFIMLDKDDRTGRRYVSSIFCPTFQEESGELKASHLVYFDKEKETYIWTGEKIPAEKRRLFTSVPEVDIRTLEGLGVW</sequence>
<dbReference type="SUPFAM" id="SSF52540">
    <property type="entry name" value="P-loop containing nucleoside triphosphate hydrolases"/>
    <property type="match status" value="1"/>
</dbReference>
<protein>
    <submittedName>
        <fullName evidence="3">ATPase, T2SS/T4P/T4SS family</fullName>
    </submittedName>
</protein>
<comment type="similarity">
    <text evidence="1">Belongs to the GSP E family.</text>
</comment>
<reference evidence="3" key="1">
    <citation type="submission" date="2022-12" db="EMBL/GenBank/DDBJ databases">
        <title>Draft genome sequence of the thermophilic strain Brevibacillus thermoruber HT42, isolated from Los Humeros, Puebla, Mexico, with biotechnological potential.</title>
        <authorList>
            <person name="Lara Sanchez J."/>
            <person name="Solis Palacios R."/>
            <person name="Bustos Baena A.S."/>
            <person name="Ruz Baez A.E."/>
            <person name="Espinosa Luna G."/>
            <person name="Oliart Ros R.M."/>
        </authorList>
    </citation>
    <scope>NUCLEOTIDE SEQUENCE</scope>
    <source>
        <strain evidence="3">HT42</strain>
    </source>
</reference>
<gene>
    <name evidence="3" type="ORF">O3V59_08600</name>
</gene>
<dbReference type="RefSeq" id="WP_271139928.1">
    <property type="nucleotide sequence ID" value="NZ_JAPYYP010000008.1"/>
</dbReference>